<evidence type="ECO:0000256" key="3">
    <source>
        <dbReference type="ARBA" id="ARBA00023134"/>
    </source>
</evidence>
<evidence type="ECO:0000256" key="2">
    <source>
        <dbReference type="ARBA" id="ARBA00022741"/>
    </source>
</evidence>
<evidence type="ECO:0000256" key="5">
    <source>
        <dbReference type="SAM" id="Phobius"/>
    </source>
</evidence>
<reference evidence="8" key="1">
    <citation type="submission" date="2025-08" db="UniProtKB">
        <authorList>
            <consortium name="RefSeq"/>
        </authorList>
    </citation>
    <scope>IDENTIFICATION</scope>
</reference>
<evidence type="ECO:0000313" key="7">
    <source>
        <dbReference type="Proteomes" id="UP001652624"/>
    </source>
</evidence>
<name>A0A1S3WS93_ERIEU</name>
<evidence type="ECO:0000256" key="1">
    <source>
        <dbReference type="ARBA" id="ARBA00008535"/>
    </source>
</evidence>
<gene>
    <name evidence="8" type="primary">LOC103125069</name>
</gene>
<feature type="transmembrane region" description="Helical" evidence="5">
    <location>
        <begin position="293"/>
        <end position="312"/>
    </location>
</feature>
<dbReference type="AlphaFoldDB" id="A0A1S3WS93"/>
<feature type="compositionally biased region" description="Polar residues" evidence="4">
    <location>
        <begin position="11"/>
        <end position="20"/>
    </location>
</feature>
<keyword evidence="2" id="KW-0547">Nucleotide-binding</keyword>
<dbReference type="PANTHER" id="PTHR10903">
    <property type="entry name" value="GTPASE, IMAP FAMILY MEMBER-RELATED"/>
    <property type="match status" value="1"/>
</dbReference>
<dbReference type="OrthoDB" id="8954335at2759"/>
<organism evidence="7 8">
    <name type="scientific">Erinaceus europaeus</name>
    <name type="common">Western European hedgehog</name>
    <dbReference type="NCBI Taxonomy" id="9365"/>
    <lineage>
        <taxon>Eukaryota</taxon>
        <taxon>Metazoa</taxon>
        <taxon>Chordata</taxon>
        <taxon>Craniata</taxon>
        <taxon>Vertebrata</taxon>
        <taxon>Euteleostomi</taxon>
        <taxon>Mammalia</taxon>
        <taxon>Eutheria</taxon>
        <taxon>Laurasiatheria</taxon>
        <taxon>Eulipotyphla</taxon>
        <taxon>Erinaceidae</taxon>
        <taxon>Erinaceinae</taxon>
        <taxon>Erinaceus</taxon>
    </lineage>
</organism>
<feature type="transmembrane region" description="Helical" evidence="5">
    <location>
        <begin position="262"/>
        <end position="287"/>
    </location>
</feature>
<dbReference type="CDD" id="cd01852">
    <property type="entry name" value="AIG1"/>
    <property type="match status" value="1"/>
</dbReference>
<accession>A0A1S3WS93</accession>
<sequence>MPGRAMDQDECSPSDQFRKTPNTRASELRIILVGKSGTGKSATGNSILARREFESRLSAQSVTKTCRRSLGSWAGREVAIVDTPGVFSAQDRSELPHTEVQRCYELSAPGPHVLLLVAQLGRFTSQDQQAVQRVMEIFGEDALAHTILLFTHKEDLGGGSFTDYIRHSDNRALSALVAACGGRVCAFNNRATGREREGQVAELMDMIQRLVTEKGGEPYTNQLYSLVAGSKDGPPEGFEASLSQYMETQRRRMSGASCLQRALVQTAACVLFCLQLTGGLLMLLFYILYRVCYLLYLVFWVCAVSCCFLLAIPHRIMMAQRKPTALPNQASRVQLQMS</sequence>
<comment type="similarity">
    <text evidence="1">Belongs to the TRAFAC class TrmE-Era-EngA-EngB-Septin-like GTPase superfamily. AIG1/Toc34/Toc159-like paraseptin GTPase family. IAN subfamily.</text>
</comment>
<dbReference type="FunFam" id="3.40.50.300:FF:000366">
    <property type="entry name" value="GTPase, IMAP family member 2"/>
    <property type="match status" value="1"/>
</dbReference>
<dbReference type="InterPro" id="IPR006703">
    <property type="entry name" value="G_AIG1"/>
</dbReference>
<evidence type="ECO:0000313" key="8">
    <source>
        <dbReference type="RefSeq" id="XP_016049238.1"/>
    </source>
</evidence>
<keyword evidence="3" id="KW-0342">GTP-binding</keyword>
<evidence type="ECO:0000256" key="4">
    <source>
        <dbReference type="SAM" id="MobiDB-lite"/>
    </source>
</evidence>
<keyword evidence="7" id="KW-1185">Reference proteome</keyword>
<dbReference type="SUPFAM" id="SSF52540">
    <property type="entry name" value="P-loop containing nucleoside triphosphate hydrolases"/>
    <property type="match status" value="1"/>
</dbReference>
<feature type="domain" description="AIG1-type G" evidence="6">
    <location>
        <begin position="25"/>
        <end position="228"/>
    </location>
</feature>
<dbReference type="InterPro" id="IPR027417">
    <property type="entry name" value="P-loop_NTPase"/>
</dbReference>
<dbReference type="PANTHER" id="PTHR10903:SF7">
    <property type="entry name" value="GTPASE IMAP FAMILY MEMBER 2"/>
    <property type="match status" value="1"/>
</dbReference>
<evidence type="ECO:0000259" key="6">
    <source>
        <dbReference type="PROSITE" id="PS51720"/>
    </source>
</evidence>
<dbReference type="GO" id="GO:0005783">
    <property type="term" value="C:endoplasmic reticulum"/>
    <property type="evidence" value="ECO:0007669"/>
    <property type="project" value="TreeGrafter"/>
</dbReference>
<keyword evidence="5" id="KW-0812">Transmembrane</keyword>
<dbReference type="GeneID" id="103125069"/>
<proteinExistence type="inferred from homology"/>
<dbReference type="PROSITE" id="PS51720">
    <property type="entry name" value="G_AIG1"/>
    <property type="match status" value="1"/>
</dbReference>
<keyword evidence="5" id="KW-1133">Transmembrane helix</keyword>
<dbReference type="GO" id="GO:0005525">
    <property type="term" value="F:GTP binding"/>
    <property type="evidence" value="ECO:0007669"/>
    <property type="project" value="UniProtKB-KW"/>
</dbReference>
<dbReference type="Gene3D" id="3.40.50.300">
    <property type="entry name" value="P-loop containing nucleotide triphosphate hydrolases"/>
    <property type="match status" value="1"/>
</dbReference>
<dbReference type="InterPro" id="IPR045058">
    <property type="entry name" value="GIMA/IAN/Toc"/>
</dbReference>
<dbReference type="RefSeq" id="XP_016049238.1">
    <property type="nucleotide sequence ID" value="XM_016193752.2"/>
</dbReference>
<keyword evidence="5" id="KW-0472">Membrane</keyword>
<protein>
    <submittedName>
        <fullName evidence="8">GTPase IMAP family member 2</fullName>
    </submittedName>
</protein>
<dbReference type="Pfam" id="PF04548">
    <property type="entry name" value="AIG1"/>
    <property type="match status" value="1"/>
</dbReference>
<dbReference type="Proteomes" id="UP001652624">
    <property type="component" value="Chromosome 8"/>
</dbReference>
<feature type="region of interest" description="Disordered" evidence="4">
    <location>
        <begin position="1"/>
        <end position="20"/>
    </location>
</feature>
<dbReference type="InParanoid" id="A0A1S3WS93"/>
<dbReference type="eggNOG" id="ENOG502RB0C">
    <property type="taxonomic scope" value="Eukaryota"/>
</dbReference>